<organism evidence="2 3">
    <name type="scientific">Paenibacillus gyeongsangnamensis</name>
    <dbReference type="NCBI Taxonomy" id="3388067"/>
    <lineage>
        <taxon>Bacteria</taxon>
        <taxon>Bacillati</taxon>
        <taxon>Bacillota</taxon>
        <taxon>Bacilli</taxon>
        <taxon>Bacillales</taxon>
        <taxon>Paenibacillaceae</taxon>
        <taxon>Paenibacillus</taxon>
    </lineage>
</organism>
<sequence length="78" mass="8811">MEDHHHEKESADGYEDMFITFSGRVEKILAVLVLGALAALVLSQLLLQSPHLRYLLVKVEQLEGKPYRSAGSAYQKDR</sequence>
<keyword evidence="1" id="KW-0472">Membrane</keyword>
<comment type="caution">
    <text evidence="2">The sequence shown here is derived from an EMBL/GenBank/DDBJ whole genome shotgun (WGS) entry which is preliminary data.</text>
</comment>
<name>A0ABT4Q7R1_9BACL</name>
<dbReference type="Proteomes" id="UP001527882">
    <property type="component" value="Unassembled WGS sequence"/>
</dbReference>
<evidence type="ECO:0000256" key="1">
    <source>
        <dbReference type="SAM" id="Phobius"/>
    </source>
</evidence>
<keyword evidence="1" id="KW-1133">Transmembrane helix</keyword>
<keyword evidence="3" id="KW-1185">Reference proteome</keyword>
<dbReference type="RefSeq" id="WP_269881374.1">
    <property type="nucleotide sequence ID" value="NZ_JAQAGZ010000006.1"/>
</dbReference>
<feature type="transmembrane region" description="Helical" evidence="1">
    <location>
        <begin position="28"/>
        <end position="47"/>
    </location>
</feature>
<gene>
    <name evidence="2" type="ORF">O9H85_10890</name>
</gene>
<dbReference type="EMBL" id="JAQAGZ010000006">
    <property type="protein sequence ID" value="MCZ8512915.1"/>
    <property type="molecule type" value="Genomic_DNA"/>
</dbReference>
<evidence type="ECO:0000313" key="3">
    <source>
        <dbReference type="Proteomes" id="UP001527882"/>
    </source>
</evidence>
<accession>A0ABT4Q7R1</accession>
<reference evidence="2 3" key="1">
    <citation type="submission" date="2022-12" db="EMBL/GenBank/DDBJ databases">
        <title>Draft genome sequence of Paenibacillus sp. dW9.</title>
        <authorList>
            <person name="Choi E.-W."/>
            <person name="Kim D.-U."/>
        </authorList>
    </citation>
    <scope>NUCLEOTIDE SEQUENCE [LARGE SCALE GENOMIC DNA]</scope>
    <source>
        <strain evidence="3">dW9</strain>
    </source>
</reference>
<keyword evidence="1" id="KW-0812">Transmembrane</keyword>
<protein>
    <submittedName>
        <fullName evidence="2">Uncharacterized protein</fullName>
    </submittedName>
</protein>
<proteinExistence type="predicted"/>
<evidence type="ECO:0000313" key="2">
    <source>
        <dbReference type="EMBL" id="MCZ8512915.1"/>
    </source>
</evidence>